<reference evidence="6" key="1">
    <citation type="submission" date="2021-02" db="EMBL/GenBank/DDBJ databases">
        <title>Phycicoccus sp. MQZ13P-5T, whole genome shotgun sequence.</title>
        <authorList>
            <person name="Tuo L."/>
        </authorList>
    </citation>
    <scope>NUCLEOTIDE SEQUENCE</scope>
    <source>
        <strain evidence="6">MQZ13P-5</strain>
    </source>
</reference>
<evidence type="ECO:0000313" key="7">
    <source>
        <dbReference type="Proteomes" id="UP001430172"/>
    </source>
</evidence>
<dbReference type="EMBL" id="JAFDVD010000003">
    <property type="protein sequence ID" value="MBM6398921.1"/>
    <property type="molecule type" value="Genomic_DNA"/>
</dbReference>
<dbReference type="InterPro" id="IPR039420">
    <property type="entry name" value="WalR-like"/>
</dbReference>
<dbReference type="CDD" id="cd17535">
    <property type="entry name" value="REC_NarL-like"/>
    <property type="match status" value="1"/>
</dbReference>
<evidence type="ECO:0000256" key="1">
    <source>
        <dbReference type="ARBA" id="ARBA00022553"/>
    </source>
</evidence>
<keyword evidence="2" id="KW-0238">DNA-binding</keyword>
<feature type="modified residue" description="4-aspartylphosphate" evidence="3">
    <location>
        <position position="71"/>
    </location>
</feature>
<evidence type="ECO:0000259" key="4">
    <source>
        <dbReference type="PROSITE" id="PS50043"/>
    </source>
</evidence>
<dbReference type="Pfam" id="PF00196">
    <property type="entry name" value="GerE"/>
    <property type="match status" value="1"/>
</dbReference>
<accession>A0ABS2CIA5</accession>
<protein>
    <submittedName>
        <fullName evidence="6">Response regulator transcription factor</fullName>
    </submittedName>
</protein>
<dbReference type="Proteomes" id="UP001430172">
    <property type="component" value="Unassembled WGS sequence"/>
</dbReference>
<dbReference type="InterPro" id="IPR016032">
    <property type="entry name" value="Sig_transdc_resp-reg_C-effctor"/>
</dbReference>
<dbReference type="SUPFAM" id="SSF52172">
    <property type="entry name" value="CheY-like"/>
    <property type="match status" value="1"/>
</dbReference>
<dbReference type="RefSeq" id="WP_204129419.1">
    <property type="nucleotide sequence ID" value="NZ_JAFDVD010000003.1"/>
</dbReference>
<dbReference type="SMART" id="SM00448">
    <property type="entry name" value="REC"/>
    <property type="match status" value="1"/>
</dbReference>
<dbReference type="PANTHER" id="PTHR43214">
    <property type="entry name" value="TWO-COMPONENT RESPONSE REGULATOR"/>
    <property type="match status" value="1"/>
</dbReference>
<dbReference type="PROSITE" id="PS50043">
    <property type="entry name" value="HTH_LUXR_2"/>
    <property type="match status" value="1"/>
</dbReference>
<keyword evidence="7" id="KW-1185">Reference proteome</keyword>
<dbReference type="InterPro" id="IPR000792">
    <property type="entry name" value="Tscrpt_reg_LuxR_C"/>
</dbReference>
<dbReference type="InterPro" id="IPR058245">
    <property type="entry name" value="NreC/VraR/RcsB-like_REC"/>
</dbReference>
<feature type="domain" description="HTH luxR-type" evidence="4">
    <location>
        <begin position="159"/>
        <end position="224"/>
    </location>
</feature>
<evidence type="ECO:0000313" key="6">
    <source>
        <dbReference type="EMBL" id="MBM6398921.1"/>
    </source>
</evidence>
<evidence type="ECO:0000256" key="3">
    <source>
        <dbReference type="PROSITE-ProRule" id="PRU00169"/>
    </source>
</evidence>
<dbReference type="Pfam" id="PF00072">
    <property type="entry name" value="Response_reg"/>
    <property type="match status" value="1"/>
</dbReference>
<organism evidence="6 7">
    <name type="scientific">Phycicoccus sonneratiae</name>
    <dbReference type="NCBI Taxonomy" id="2807628"/>
    <lineage>
        <taxon>Bacteria</taxon>
        <taxon>Bacillati</taxon>
        <taxon>Actinomycetota</taxon>
        <taxon>Actinomycetes</taxon>
        <taxon>Micrococcales</taxon>
        <taxon>Intrasporangiaceae</taxon>
        <taxon>Phycicoccus</taxon>
    </lineage>
</organism>
<comment type="caution">
    <text evidence="6">The sequence shown here is derived from an EMBL/GenBank/DDBJ whole genome shotgun (WGS) entry which is preliminary data.</text>
</comment>
<dbReference type="SMART" id="SM00421">
    <property type="entry name" value="HTH_LUXR"/>
    <property type="match status" value="1"/>
</dbReference>
<dbReference type="PRINTS" id="PR00038">
    <property type="entry name" value="HTHLUXR"/>
</dbReference>
<dbReference type="InterPro" id="IPR001789">
    <property type="entry name" value="Sig_transdc_resp-reg_receiver"/>
</dbReference>
<dbReference type="InterPro" id="IPR011006">
    <property type="entry name" value="CheY-like_superfamily"/>
</dbReference>
<keyword evidence="1 3" id="KW-0597">Phosphoprotein</keyword>
<dbReference type="PROSITE" id="PS50110">
    <property type="entry name" value="RESPONSE_REGULATORY"/>
    <property type="match status" value="1"/>
</dbReference>
<feature type="domain" description="Response regulatory" evidence="5">
    <location>
        <begin position="20"/>
        <end position="136"/>
    </location>
</feature>
<name>A0ABS2CIA5_9MICO</name>
<evidence type="ECO:0000259" key="5">
    <source>
        <dbReference type="PROSITE" id="PS50110"/>
    </source>
</evidence>
<dbReference type="PANTHER" id="PTHR43214:SF42">
    <property type="entry name" value="TRANSCRIPTIONAL REGULATORY PROTEIN DESR"/>
    <property type="match status" value="1"/>
</dbReference>
<dbReference type="SUPFAM" id="SSF46894">
    <property type="entry name" value="C-terminal effector domain of the bipartite response regulators"/>
    <property type="match status" value="1"/>
</dbReference>
<evidence type="ECO:0000256" key="2">
    <source>
        <dbReference type="ARBA" id="ARBA00023125"/>
    </source>
</evidence>
<proteinExistence type="predicted"/>
<sequence>MSDRGPTDGLSGAAAPGTRRVLVVDDHRTFTDLLGRAIAAEADLEWLGAAHTVEDAVARTRALRPDAVVMDVQVGDGDGLEATTALLALFPDLRVVVLTAFATQSLLQRAMDAGASALLPKDGTLEDLLDALRDTTGEGFRVHPALLRRLLELQGGAARPEETVRLTAREDEVLHLLAEGLDPGSIARRLGISRHTSRGYVAALLTKLDAHSQLEAVAVARRRGLLRERG</sequence>
<gene>
    <name evidence="6" type="ORF">JQN70_00810</name>
</gene>
<dbReference type="Gene3D" id="3.40.50.2300">
    <property type="match status" value="1"/>
</dbReference>
<dbReference type="CDD" id="cd06170">
    <property type="entry name" value="LuxR_C_like"/>
    <property type="match status" value="1"/>
</dbReference>